<keyword evidence="2" id="KW-1185">Reference proteome</keyword>
<dbReference type="EMBL" id="JAPDPJ010000258">
    <property type="protein sequence ID" value="MCW3789815.1"/>
    <property type="molecule type" value="Genomic_DNA"/>
</dbReference>
<feature type="non-terminal residue" evidence="1">
    <location>
        <position position="216"/>
    </location>
</feature>
<comment type="caution">
    <text evidence="1">The sequence shown here is derived from an EMBL/GenBank/DDBJ whole genome shotgun (WGS) entry which is preliminary data.</text>
</comment>
<feature type="non-terminal residue" evidence="1">
    <location>
        <position position="1"/>
    </location>
</feature>
<reference evidence="1" key="1">
    <citation type="submission" date="2022-10" db="EMBL/GenBank/DDBJ databases">
        <authorList>
            <person name="Yu W.X."/>
        </authorList>
    </citation>
    <scope>NUCLEOTIDE SEQUENCE</scope>
    <source>
        <strain evidence="1">AAT</strain>
    </source>
</reference>
<protein>
    <submittedName>
        <fullName evidence="1">Uncharacterized protein</fullName>
    </submittedName>
</protein>
<organism evidence="1 2">
    <name type="scientific">Plebeiibacterium sediminum</name>
    <dbReference type="NCBI Taxonomy" id="2992112"/>
    <lineage>
        <taxon>Bacteria</taxon>
        <taxon>Pseudomonadati</taxon>
        <taxon>Bacteroidota</taxon>
        <taxon>Bacteroidia</taxon>
        <taxon>Marinilabiliales</taxon>
        <taxon>Marinilabiliaceae</taxon>
        <taxon>Plebeiibacterium</taxon>
    </lineage>
</organism>
<name>A0AAE3MAK3_9BACT</name>
<gene>
    <name evidence="1" type="ORF">OM075_25390</name>
</gene>
<dbReference type="AlphaFoldDB" id="A0AAE3MAK3"/>
<proteinExistence type="predicted"/>
<evidence type="ECO:0000313" key="1">
    <source>
        <dbReference type="EMBL" id="MCW3789815.1"/>
    </source>
</evidence>
<accession>A0AAE3MAK3</accession>
<sequence>IPADGGLPISTTFSAVVTVKATGCTSETEVVITVNPDPALQTTSAIYCADEAAGFDINTFNDDILTSGSVADYTFAWTGTLAIPADGTTAEETTFRAVVTDNTTGCTSETEVVITVNPDPALQATSAIYCADEAAEFDINTFNDDILTSGNVDDYTFVWTGTLAIPADGGTPEETTFRAVVTDNTTGCTSETEVVITVNPDPALQATSATSCADEA</sequence>
<evidence type="ECO:0000313" key="2">
    <source>
        <dbReference type="Proteomes" id="UP001209229"/>
    </source>
</evidence>
<dbReference type="Proteomes" id="UP001209229">
    <property type="component" value="Unassembled WGS sequence"/>
</dbReference>
<dbReference type="RefSeq" id="WP_301193357.1">
    <property type="nucleotide sequence ID" value="NZ_JAPDPJ010000258.1"/>
</dbReference>